<evidence type="ECO:0000256" key="5">
    <source>
        <dbReference type="ARBA" id="ARBA00022989"/>
    </source>
</evidence>
<accession>A0A3Q3N540</accession>
<dbReference type="Ensembl" id="ENSMAMT00000032488.2">
    <property type="protein sequence ID" value="ENSMAMP00000031657.2"/>
    <property type="gene ID" value="ENSMAMG00000021161.2"/>
</dbReference>
<comment type="subcellular location">
    <subcellularLocation>
        <location evidence="1">Cell membrane</location>
        <topology evidence="1">Multi-pass membrane protein</topology>
    </subcellularLocation>
    <subcellularLocation>
        <location evidence="12">Membrane</location>
        <topology evidence="12">Multi-pass membrane protein</topology>
    </subcellularLocation>
</comment>
<dbReference type="InterPro" id="IPR018499">
    <property type="entry name" value="Tetraspanin/Peripherin"/>
</dbReference>
<protein>
    <recommendedName>
        <fullName evidence="12">Tetraspanin</fullName>
    </recommendedName>
</protein>
<dbReference type="InterPro" id="IPR000301">
    <property type="entry name" value="Tetraspanin_animals"/>
</dbReference>
<reference evidence="13" key="1">
    <citation type="submission" date="2025-08" db="UniProtKB">
        <authorList>
            <consortium name="Ensembl"/>
        </authorList>
    </citation>
    <scope>IDENTIFICATION</scope>
</reference>
<evidence type="ECO:0000256" key="9">
    <source>
        <dbReference type="ARBA" id="ARBA00056995"/>
    </source>
</evidence>
<dbReference type="AlphaFoldDB" id="A0A3Q3N540"/>
<keyword evidence="3" id="KW-1003">Cell membrane</keyword>
<dbReference type="Pfam" id="PF00335">
    <property type="entry name" value="Tetraspanin"/>
    <property type="match status" value="1"/>
</dbReference>
<feature type="disulfide bond" evidence="11">
    <location>
        <begin position="151"/>
        <end position="167"/>
    </location>
</feature>
<dbReference type="GeneTree" id="ENSGT00940000160874"/>
<sequence length="270" mass="29352">YCAYTSVITACQCLCYFLFLCNLVFTVLGLVVLGLGMWGLISKESFAQEKIGSIGTDPMLMFVMLGFVLTMLCLSGCVGALRENCCLLKLFSAAVLVLITIQVVVAIIAYSLQDQIGGYLRSGMLAAMVHYQDDLDLRFITDEIQSNLQCCGADNYRDWEINIYYNCSAPGVLACGVPATCCVDPLENGTVWNSQCGVGAQLLDEFTAQSVIFLGGCLGGISRWIKQHEGVIGTVAIIVLGVQILTVFITTRLLDSIQQHKAYLHYNMGG</sequence>
<name>A0A3Q3N540_9TELE</name>
<feature type="transmembrane region" description="Helical" evidence="12">
    <location>
        <begin position="87"/>
        <end position="112"/>
    </location>
</feature>
<evidence type="ECO:0000256" key="6">
    <source>
        <dbReference type="ARBA" id="ARBA00023136"/>
    </source>
</evidence>
<evidence type="ECO:0000256" key="4">
    <source>
        <dbReference type="ARBA" id="ARBA00022692"/>
    </source>
</evidence>
<reference evidence="13" key="2">
    <citation type="submission" date="2025-09" db="UniProtKB">
        <authorList>
            <consortium name="Ensembl"/>
        </authorList>
    </citation>
    <scope>IDENTIFICATION</scope>
</reference>
<feature type="transmembrane region" description="Helical" evidence="12">
    <location>
        <begin position="231"/>
        <end position="254"/>
    </location>
</feature>
<comment type="subunit">
    <text evidence="10">Interacts with ADAM10.</text>
</comment>
<feature type="transmembrane region" description="Helical" evidence="12">
    <location>
        <begin position="59"/>
        <end position="81"/>
    </location>
</feature>
<comment type="similarity">
    <text evidence="2 12">Belongs to the tetraspanin (TM4SF) family.</text>
</comment>
<dbReference type="GO" id="GO:0005886">
    <property type="term" value="C:plasma membrane"/>
    <property type="evidence" value="ECO:0007669"/>
    <property type="project" value="UniProtKB-SubCell"/>
</dbReference>
<dbReference type="Proteomes" id="UP000261640">
    <property type="component" value="Unplaced"/>
</dbReference>
<evidence type="ECO:0000313" key="14">
    <source>
        <dbReference type="Proteomes" id="UP000261640"/>
    </source>
</evidence>
<dbReference type="CDD" id="cd03167">
    <property type="entry name" value="oculospanin_like_LEL"/>
    <property type="match status" value="1"/>
</dbReference>
<dbReference type="Gene3D" id="1.10.1450.10">
    <property type="entry name" value="Tetraspanin"/>
    <property type="match status" value="1"/>
</dbReference>
<comment type="caution">
    <text evidence="12">Lacks conserved residue(s) required for the propagation of feature annotation.</text>
</comment>
<evidence type="ECO:0000256" key="7">
    <source>
        <dbReference type="ARBA" id="ARBA00023157"/>
    </source>
</evidence>
<keyword evidence="8" id="KW-0325">Glycoprotein</keyword>
<dbReference type="PANTHER" id="PTHR19282:SF550">
    <property type="entry name" value="TETRASPANIN-10"/>
    <property type="match status" value="1"/>
</dbReference>
<dbReference type="SUPFAM" id="SSF48652">
    <property type="entry name" value="Tetraspanin"/>
    <property type="match status" value="1"/>
</dbReference>
<evidence type="ECO:0000256" key="8">
    <source>
        <dbReference type="ARBA" id="ARBA00023180"/>
    </source>
</evidence>
<dbReference type="FunFam" id="1.10.1450.10:FF:000033">
    <property type="entry name" value="Tetraspanin"/>
    <property type="match status" value="1"/>
</dbReference>
<evidence type="ECO:0000256" key="1">
    <source>
        <dbReference type="ARBA" id="ARBA00004651"/>
    </source>
</evidence>
<keyword evidence="5 12" id="KW-1133">Transmembrane helix</keyword>
<evidence type="ECO:0000256" key="2">
    <source>
        <dbReference type="ARBA" id="ARBA00006840"/>
    </source>
</evidence>
<dbReference type="PRINTS" id="PR00259">
    <property type="entry name" value="TMFOUR"/>
</dbReference>
<evidence type="ECO:0000256" key="12">
    <source>
        <dbReference type="RuleBase" id="RU361218"/>
    </source>
</evidence>
<keyword evidence="6 12" id="KW-0472">Membrane</keyword>
<feature type="transmembrane region" description="Helical" evidence="12">
    <location>
        <begin position="16"/>
        <end position="38"/>
    </location>
</feature>
<dbReference type="InterPro" id="IPR008952">
    <property type="entry name" value="Tetraspanin_EC2_sf"/>
</dbReference>
<keyword evidence="14" id="KW-1185">Reference proteome</keyword>
<proteinExistence type="inferred from homology"/>
<dbReference type="GO" id="GO:0019899">
    <property type="term" value="F:enzyme binding"/>
    <property type="evidence" value="ECO:0007669"/>
    <property type="project" value="UniProtKB-ARBA"/>
</dbReference>
<keyword evidence="7 11" id="KW-1015">Disulfide bond</keyword>
<keyword evidence="4 12" id="KW-0812">Transmembrane</keyword>
<evidence type="ECO:0000256" key="11">
    <source>
        <dbReference type="PIRSR" id="PIRSR002419-1"/>
    </source>
</evidence>
<evidence type="ECO:0000256" key="10">
    <source>
        <dbReference type="ARBA" id="ARBA00065402"/>
    </source>
</evidence>
<evidence type="ECO:0000256" key="3">
    <source>
        <dbReference type="ARBA" id="ARBA00022475"/>
    </source>
</evidence>
<feature type="transmembrane region" description="Helical" evidence="12">
    <location>
        <begin position="206"/>
        <end position="225"/>
    </location>
</feature>
<comment type="function">
    <text evidence="9">Part of TspanC8 subgroup, composed of 6 members that interact with the transmembrane metalloprotease ADAM10. This interaction is required for ADAM10 exit from the endoplasmic reticulum and for enzymatic maturation and trafficking to the cell surface as well as substrate specificity. Different TspanC8/ADAM10 complexes have distinct substrates.</text>
</comment>
<dbReference type="PIRSF" id="PIRSF002419">
    <property type="entry name" value="Tetraspanin"/>
    <property type="match status" value="1"/>
</dbReference>
<dbReference type="PANTHER" id="PTHR19282">
    <property type="entry name" value="TETRASPANIN"/>
    <property type="match status" value="1"/>
</dbReference>
<evidence type="ECO:0000313" key="13">
    <source>
        <dbReference type="Ensembl" id="ENSMAMP00000031657.2"/>
    </source>
</evidence>
<organism evidence="13 14">
    <name type="scientific">Mastacembelus armatus</name>
    <name type="common">zig-zag eel</name>
    <dbReference type="NCBI Taxonomy" id="205130"/>
    <lineage>
        <taxon>Eukaryota</taxon>
        <taxon>Metazoa</taxon>
        <taxon>Chordata</taxon>
        <taxon>Craniata</taxon>
        <taxon>Vertebrata</taxon>
        <taxon>Euteleostomi</taxon>
        <taxon>Actinopterygii</taxon>
        <taxon>Neopterygii</taxon>
        <taxon>Teleostei</taxon>
        <taxon>Neoteleostei</taxon>
        <taxon>Acanthomorphata</taxon>
        <taxon>Anabantaria</taxon>
        <taxon>Synbranchiformes</taxon>
        <taxon>Mastacembelidae</taxon>
        <taxon>Mastacembelus</taxon>
    </lineage>
</organism>